<keyword evidence="2" id="KW-1134">Transmembrane beta strand</keyword>
<evidence type="ECO:0000256" key="5">
    <source>
        <dbReference type="ARBA" id="ARBA00023237"/>
    </source>
</evidence>
<dbReference type="SUPFAM" id="SSF56954">
    <property type="entry name" value="Outer membrane efflux proteins (OEP)"/>
    <property type="match status" value="1"/>
</dbReference>
<keyword evidence="3" id="KW-0812">Transmembrane</keyword>
<evidence type="ECO:0000256" key="2">
    <source>
        <dbReference type="ARBA" id="ARBA00022452"/>
    </source>
</evidence>
<dbReference type="Proteomes" id="UP000474567">
    <property type="component" value="Unassembled WGS sequence"/>
</dbReference>
<sequence>MANSKYMMSNIKILAVLLLLLPLQLLSQTKQVLSLDTILQRIDKKNVLLQSYSLKAEGYKYSADAATAWMAPMVGVGTFMTPYPFQEVMDDRDKGSLMFRIEQDIPNVGKLNKKKKFIQSQGNIENATRAVTLNDYKAQAKQLYYGWMVAEQRMKVLDQNEKIMLTMKKIEEVRYPYNQSQLGNVYKIDARIEENKNMVRMQEGEIAKARAWLNSLMNQPGNADFAIDTSIIPVFNPALHDTTSLAGVRGDIKKMDAGIESMQLSIEAMKAEKNPSFKIQFDHMNSFDKMMPKAYSVMAMMSIPIAPWSSKMYKSDTKAMQYNVQAMEKEKSAMLQETQGMLYGMQYEILTMQKRILGLETKIIPSMQKSLDVNFLNYQENKLQIPVVIDSWEALNMLQNNLLDEKLKLYQMIVDYEKELYR</sequence>
<evidence type="ECO:0000256" key="3">
    <source>
        <dbReference type="ARBA" id="ARBA00022692"/>
    </source>
</evidence>
<dbReference type="PANTHER" id="PTHR30026">
    <property type="entry name" value="OUTER MEMBRANE PROTEIN TOLC"/>
    <property type="match status" value="1"/>
</dbReference>
<dbReference type="EMBL" id="CADCST010000077">
    <property type="protein sequence ID" value="CAA9197632.1"/>
    <property type="molecule type" value="Genomic_DNA"/>
</dbReference>
<evidence type="ECO:0000256" key="4">
    <source>
        <dbReference type="ARBA" id="ARBA00023136"/>
    </source>
</evidence>
<dbReference type="InterPro" id="IPR051906">
    <property type="entry name" value="TolC-like"/>
</dbReference>
<dbReference type="Gene3D" id="1.20.1600.10">
    <property type="entry name" value="Outer membrane efflux proteins (OEP)"/>
    <property type="match status" value="1"/>
</dbReference>
<comment type="caution">
    <text evidence="6">The sequence shown here is derived from an EMBL/GenBank/DDBJ whole genome shotgun (WGS) entry which is preliminary data.</text>
</comment>
<evidence type="ECO:0000313" key="7">
    <source>
        <dbReference type="Proteomes" id="UP000474567"/>
    </source>
</evidence>
<protein>
    <recommendedName>
        <fullName evidence="8">Outer membrane protein TolC</fullName>
    </recommendedName>
</protein>
<keyword evidence="5" id="KW-0998">Cell outer membrane</keyword>
<dbReference type="PANTHER" id="PTHR30026:SF20">
    <property type="entry name" value="OUTER MEMBRANE PROTEIN TOLC"/>
    <property type="match status" value="1"/>
</dbReference>
<gene>
    <name evidence="6" type="ORF">FLACOL7796_01754</name>
</gene>
<keyword evidence="7" id="KW-1185">Reference proteome</keyword>
<evidence type="ECO:0000256" key="1">
    <source>
        <dbReference type="ARBA" id="ARBA00004442"/>
    </source>
</evidence>
<proteinExistence type="predicted"/>
<accession>A0ABN7EJK1</accession>
<reference evidence="6 7" key="1">
    <citation type="submission" date="2020-02" db="EMBL/GenBank/DDBJ databases">
        <authorList>
            <person name="Criscuolo A."/>
        </authorList>
    </citation>
    <scope>NUCLEOTIDE SEQUENCE [LARGE SCALE GENOMIC DNA]</scope>
    <source>
        <strain evidence="6">CECT7796</strain>
    </source>
</reference>
<comment type="subcellular location">
    <subcellularLocation>
        <location evidence="1">Cell outer membrane</location>
    </subcellularLocation>
</comment>
<evidence type="ECO:0000313" key="6">
    <source>
        <dbReference type="EMBL" id="CAA9197632.1"/>
    </source>
</evidence>
<organism evidence="6 7">
    <name type="scientific">Flavobacterium collinsii</name>
    <dbReference type="NCBI Taxonomy" id="1114861"/>
    <lineage>
        <taxon>Bacteria</taxon>
        <taxon>Pseudomonadati</taxon>
        <taxon>Bacteroidota</taxon>
        <taxon>Flavobacteriia</taxon>
        <taxon>Flavobacteriales</taxon>
        <taxon>Flavobacteriaceae</taxon>
        <taxon>Flavobacterium</taxon>
    </lineage>
</organism>
<keyword evidence="4" id="KW-0472">Membrane</keyword>
<name>A0ABN7EJK1_9FLAO</name>
<evidence type="ECO:0008006" key="8">
    <source>
        <dbReference type="Google" id="ProtNLM"/>
    </source>
</evidence>